<gene>
    <name evidence="1" type="ORF">SAMN05444959_105203</name>
</gene>
<dbReference type="Proteomes" id="UP000198307">
    <property type="component" value="Unassembled WGS sequence"/>
</dbReference>
<sequence>MTVEFFSDWNQQPFAKLEGNASVHRPEQMMRGWTEVDGLEASVGPRSLIDAGLLELLASYRRAVCRIMCQGTDHRGVTGSWSGTGFLVGPNLLLTNHHVLNSVATAIEARVDFEYERSREQLSGAAAAGYGPRRELRLDPERLFVTSPAIGGLDYTFVRIAEDVAQQYGHIPMSRGSFTGRRYEPVFLLHHPKGDLKQASVDDTEILNIDADLLLYAADTDAGSSGAPVITRNGKLCALHHAYRNREQMDALHAGRAPALVDGGDYAVANEGIKISAIAIDLETQLNGRGPDQAAIREVLSNFIDTDTLTGPFGVLGRRTRTESNHLQSGTARVAEAINATEQDLDIAVWNMEWLNALHDDNAIRKRIATVFADLTHDAWVLNGISPEAAMALRRTLRDNFGQEYDCIHAEDEIHPAQPSISIIYNSRTVAVTRKPWPPEVEALWRLRAGRDIGLQSLDGPVFPSFPARFELTVLQREVETSLTVLPLFVGERSNAMLRRAVAARLLRVIVDQMGTQVDARQDWLILGDTNTPLRAARLDALRALDFDPVIAFDRERGGITYLAGRRRIMSHIFVPKGMQTIDNDGGLVTTVEHAFEGEFIDSVTGSTPFGLRISLQDPSIASDLAQMDRFLADRPRHGSPEAPRLPAPDTTHDWVWQGLNKRDFVRQNRAGLLLAVANANAGLAADDIPLHLRDLVVLIYCEAGFRNGAMDPQAYHSLGERGLLPLPDNLSYWIGGEVPRHDRLLPLARNITLYARYLAQVKNRAVRPSSAGMLYRDLFRASEIIDHPERQSALLAGIIHGYFVGQNFRSGQAPEPAQLLARYCRDLPADQIVQGTGYVHEQTAILRNRQANIDAALRHDWA</sequence>
<dbReference type="PANTHER" id="PTHR36234">
    <property type="entry name" value="LYSYL ENDOPEPTIDASE"/>
    <property type="match status" value="1"/>
</dbReference>
<dbReference type="AlphaFoldDB" id="A0A239PVN4"/>
<reference evidence="1 2" key="1">
    <citation type="submission" date="2017-07" db="EMBL/GenBank/DDBJ databases">
        <authorList>
            <person name="Sun Z.S."/>
            <person name="Albrecht U."/>
            <person name="Echele G."/>
            <person name="Lee C.C."/>
        </authorList>
    </citation>
    <scope>NUCLEOTIDE SEQUENCE [LARGE SCALE GENOMIC DNA]</scope>
    <source>
        <strain evidence="1 2">DSM 14827</strain>
    </source>
</reference>
<name>A0A239PVN4_9RHOB</name>
<protein>
    <submittedName>
        <fullName evidence="1">Trypsin-like peptidase domain-containing protein</fullName>
    </submittedName>
</protein>
<accession>A0A239PVN4</accession>
<evidence type="ECO:0000313" key="1">
    <source>
        <dbReference type="EMBL" id="SNT73757.1"/>
    </source>
</evidence>
<dbReference type="Gene3D" id="3.60.10.10">
    <property type="entry name" value="Endonuclease/exonuclease/phosphatase"/>
    <property type="match status" value="1"/>
</dbReference>
<dbReference type="OrthoDB" id="500593at2"/>
<keyword evidence="2" id="KW-1185">Reference proteome</keyword>
<organism evidence="1 2">
    <name type="scientific">Paracoccus seriniphilus</name>
    <dbReference type="NCBI Taxonomy" id="184748"/>
    <lineage>
        <taxon>Bacteria</taxon>
        <taxon>Pseudomonadati</taxon>
        <taxon>Pseudomonadota</taxon>
        <taxon>Alphaproteobacteria</taxon>
        <taxon>Rhodobacterales</taxon>
        <taxon>Paracoccaceae</taxon>
        <taxon>Paracoccus</taxon>
    </lineage>
</organism>
<dbReference type="InterPro" id="IPR043504">
    <property type="entry name" value="Peptidase_S1_PA_chymotrypsin"/>
</dbReference>
<dbReference type="PANTHER" id="PTHR36234:SF5">
    <property type="entry name" value="LYSYL ENDOPEPTIDASE"/>
    <property type="match status" value="1"/>
</dbReference>
<dbReference type="Gene3D" id="2.40.10.10">
    <property type="entry name" value="Trypsin-like serine proteases"/>
    <property type="match status" value="2"/>
</dbReference>
<dbReference type="EMBL" id="FZQB01000005">
    <property type="protein sequence ID" value="SNT73757.1"/>
    <property type="molecule type" value="Genomic_DNA"/>
</dbReference>
<dbReference type="SUPFAM" id="SSF50494">
    <property type="entry name" value="Trypsin-like serine proteases"/>
    <property type="match status" value="1"/>
</dbReference>
<dbReference type="RefSeq" id="WP_089344128.1">
    <property type="nucleotide sequence ID" value="NZ_CP067132.1"/>
</dbReference>
<dbReference type="InterPro" id="IPR009003">
    <property type="entry name" value="Peptidase_S1_PA"/>
</dbReference>
<evidence type="ECO:0000313" key="2">
    <source>
        <dbReference type="Proteomes" id="UP000198307"/>
    </source>
</evidence>
<proteinExistence type="predicted"/>
<dbReference type="Pfam" id="PF13365">
    <property type="entry name" value="Trypsin_2"/>
    <property type="match status" value="1"/>
</dbReference>
<dbReference type="SUPFAM" id="SSF56219">
    <property type="entry name" value="DNase I-like"/>
    <property type="match status" value="1"/>
</dbReference>
<dbReference type="InterPro" id="IPR036691">
    <property type="entry name" value="Endo/exonu/phosph_ase_sf"/>
</dbReference>